<keyword evidence="6" id="KW-1003">Cell membrane</keyword>
<feature type="transmembrane region" description="Helical" evidence="6">
    <location>
        <begin position="228"/>
        <end position="249"/>
    </location>
</feature>
<evidence type="ECO:0000256" key="1">
    <source>
        <dbReference type="ARBA" id="ARBA00004370"/>
    </source>
</evidence>
<dbReference type="RefSeq" id="WP_101304164.1">
    <property type="nucleotide sequence ID" value="NZ_NXGX01000007.1"/>
</dbReference>
<keyword evidence="5 6" id="KW-0472">Membrane</keyword>
<evidence type="ECO:0000256" key="6">
    <source>
        <dbReference type="RuleBase" id="RU363076"/>
    </source>
</evidence>
<dbReference type="CDD" id="cd06662">
    <property type="entry name" value="SURF1"/>
    <property type="match status" value="1"/>
</dbReference>
<name>A0A2N3L3E2_9PROT</name>
<organism evidence="7 8">
    <name type="scientific">Thalassospira lohafexi</name>
    <dbReference type="NCBI Taxonomy" id="744227"/>
    <lineage>
        <taxon>Bacteria</taxon>
        <taxon>Pseudomonadati</taxon>
        <taxon>Pseudomonadota</taxon>
        <taxon>Alphaproteobacteria</taxon>
        <taxon>Rhodospirillales</taxon>
        <taxon>Thalassospiraceae</taxon>
        <taxon>Thalassospira</taxon>
    </lineage>
</organism>
<evidence type="ECO:0000313" key="7">
    <source>
        <dbReference type="EMBL" id="PKR57230.1"/>
    </source>
</evidence>
<dbReference type="InterPro" id="IPR002994">
    <property type="entry name" value="Surf1/Shy1"/>
</dbReference>
<comment type="caution">
    <text evidence="7">The sequence shown here is derived from an EMBL/GenBank/DDBJ whole genome shotgun (WGS) entry which is preliminary data.</text>
</comment>
<dbReference type="Proteomes" id="UP000233332">
    <property type="component" value="Unassembled WGS sequence"/>
</dbReference>
<dbReference type="PANTHER" id="PTHR23427:SF2">
    <property type="entry name" value="SURFEIT LOCUS PROTEIN 1"/>
    <property type="match status" value="1"/>
</dbReference>
<dbReference type="InterPro" id="IPR045214">
    <property type="entry name" value="Surf1/Surf4"/>
</dbReference>
<evidence type="ECO:0000313" key="8">
    <source>
        <dbReference type="Proteomes" id="UP000233332"/>
    </source>
</evidence>
<comment type="subcellular location">
    <subcellularLocation>
        <location evidence="6">Cell membrane</location>
        <topology evidence="6">Multi-pass membrane protein</topology>
    </subcellularLocation>
    <subcellularLocation>
        <location evidence="1">Membrane</location>
    </subcellularLocation>
</comment>
<evidence type="ECO:0000256" key="3">
    <source>
        <dbReference type="ARBA" id="ARBA00022692"/>
    </source>
</evidence>
<dbReference type="EMBL" id="NXGX01000007">
    <property type="protein sequence ID" value="PKR57230.1"/>
    <property type="molecule type" value="Genomic_DNA"/>
</dbReference>
<gene>
    <name evidence="7" type="ORF">COO92_17240</name>
</gene>
<dbReference type="PROSITE" id="PS50895">
    <property type="entry name" value="SURF1"/>
    <property type="match status" value="1"/>
</dbReference>
<keyword evidence="8" id="KW-1185">Reference proteome</keyword>
<comment type="similarity">
    <text evidence="2 6">Belongs to the SURF1 family.</text>
</comment>
<keyword evidence="4 6" id="KW-1133">Transmembrane helix</keyword>
<proteinExistence type="inferred from homology"/>
<evidence type="ECO:0000256" key="2">
    <source>
        <dbReference type="ARBA" id="ARBA00007165"/>
    </source>
</evidence>
<evidence type="ECO:0000256" key="5">
    <source>
        <dbReference type="ARBA" id="ARBA00023136"/>
    </source>
</evidence>
<feature type="transmembrane region" description="Helical" evidence="6">
    <location>
        <begin position="20"/>
        <end position="43"/>
    </location>
</feature>
<evidence type="ECO:0000256" key="4">
    <source>
        <dbReference type="ARBA" id="ARBA00022989"/>
    </source>
</evidence>
<dbReference type="PANTHER" id="PTHR23427">
    <property type="entry name" value="SURFEIT LOCUS PROTEIN"/>
    <property type="match status" value="1"/>
</dbReference>
<accession>A0A2N3L3E2</accession>
<dbReference type="GO" id="GO:0005886">
    <property type="term" value="C:plasma membrane"/>
    <property type="evidence" value="ECO:0007669"/>
    <property type="project" value="UniProtKB-SubCell"/>
</dbReference>
<keyword evidence="3 6" id="KW-0812">Transmembrane</keyword>
<protein>
    <recommendedName>
        <fullName evidence="6">SURF1-like protein</fullName>
    </recommendedName>
</protein>
<dbReference type="Pfam" id="PF02104">
    <property type="entry name" value="SURF1"/>
    <property type="match status" value="1"/>
</dbReference>
<sequence length="262" mass="29551">MTQSHVSENRHDRSTKGPSVVTRAVVVLLAVVLFSGFFGLGYWQVERRAWKLDLIERVDARVQGDPVTAPDQNDWENVTRDRDEYRKVMLLGTYRNDLESHVYAATDYGAGYWVITPMARVDGTIIMINRGFVPTDHRDRATRPEGMIEGQTRVTGLLRLDEPVGTFIRDNVPQEDRWYSRDVRAMAIKRGLDPARVAPYFIDADGKNNPGKLPVGGLTKISFPNNHLMYALTWFGMAVLTLVAAWIVLQPCGRSSDEVGND</sequence>
<reference evidence="7 8" key="1">
    <citation type="submission" date="2017-09" db="EMBL/GenBank/DDBJ databases">
        <title>Biodiversity and function of Thalassospira species in the particle-attached aromatic-hydrocarbon-degrading consortia from the surface seawater of the China South Sea.</title>
        <authorList>
            <person name="Dong C."/>
            <person name="Lai Q."/>
            <person name="Shao Z."/>
        </authorList>
    </citation>
    <scope>NUCLEOTIDE SEQUENCE [LARGE SCALE GENOMIC DNA]</scope>
    <source>
        <strain evidence="7 8">139Z-12</strain>
    </source>
</reference>
<dbReference type="AlphaFoldDB" id="A0A2N3L3E2"/>